<gene>
    <name evidence="1" type="ORF">Salmuc_02911</name>
</gene>
<keyword evidence="2" id="KW-1185">Reference proteome</keyword>
<dbReference type="AlphaFoldDB" id="S9RQX7"/>
<protein>
    <submittedName>
        <fullName evidence="1">Uncharacterized protein</fullName>
    </submittedName>
</protein>
<dbReference type="EMBL" id="APVH01000050">
    <property type="protein sequence ID" value="EPX76409.1"/>
    <property type="molecule type" value="Genomic_DNA"/>
</dbReference>
<evidence type="ECO:0000313" key="1">
    <source>
        <dbReference type="EMBL" id="EPX76409.1"/>
    </source>
</evidence>
<evidence type="ECO:0000313" key="2">
    <source>
        <dbReference type="Proteomes" id="UP000015347"/>
    </source>
</evidence>
<dbReference type="InterPro" id="IPR011101">
    <property type="entry name" value="DUF5131"/>
</dbReference>
<sequence length="61" mass="6799">MESGVAFHFKQWGDWAPGDGENLPAEKVRRAQDGTSMVRVGKRNAGRTLDGCEWNQLPIAR</sequence>
<dbReference type="Proteomes" id="UP000015347">
    <property type="component" value="Unassembled WGS sequence"/>
</dbReference>
<proteinExistence type="predicted"/>
<name>S9RQX7_9RHOB</name>
<dbReference type="Pfam" id="PF07505">
    <property type="entry name" value="DUF5131"/>
    <property type="match status" value="1"/>
</dbReference>
<accession>S9RQX7</accession>
<dbReference type="HOGENOM" id="CLU_2920111_0_0_5"/>
<organism evidence="1 2">
    <name type="scientific">Salipiger mucosus DSM 16094</name>
    <dbReference type="NCBI Taxonomy" id="1123237"/>
    <lineage>
        <taxon>Bacteria</taxon>
        <taxon>Pseudomonadati</taxon>
        <taxon>Pseudomonadota</taxon>
        <taxon>Alphaproteobacteria</taxon>
        <taxon>Rhodobacterales</taxon>
        <taxon>Roseobacteraceae</taxon>
        <taxon>Salipiger</taxon>
    </lineage>
</organism>
<reference evidence="2" key="1">
    <citation type="journal article" date="2014" name="Stand. Genomic Sci.">
        <title>Genome sequence of the exopolysaccharide-producing Salipiger mucosus type strain (DSM 16094(T)), a moderately halophilic member of the Roseobacter clade.</title>
        <authorList>
            <person name="Riedel T."/>
            <person name="Spring S."/>
            <person name="Fiebig A."/>
            <person name="Petersen J."/>
            <person name="Kyrpides N.C."/>
            <person name="Goker M."/>
            <person name="Klenk H.P."/>
        </authorList>
    </citation>
    <scope>NUCLEOTIDE SEQUENCE [LARGE SCALE GENOMIC DNA]</scope>
    <source>
        <strain evidence="2">DSM 16094</strain>
    </source>
</reference>
<comment type="caution">
    <text evidence="1">The sequence shown here is derived from an EMBL/GenBank/DDBJ whole genome shotgun (WGS) entry which is preliminary data.</text>
</comment>
<dbReference type="STRING" id="1123237.Salmuc_02911"/>